<dbReference type="SUPFAM" id="SSF53474">
    <property type="entry name" value="alpha/beta-Hydrolases"/>
    <property type="match status" value="1"/>
</dbReference>
<feature type="domain" description="Poly-beta-hydroxybutyrate polymerase N-terminal" evidence="4">
    <location>
        <begin position="57"/>
        <end position="222"/>
    </location>
</feature>
<sequence length="544" mass="59071">MPSKRIENATDLAMSMTKLYTSALTQPMKAWSHSMTASQQMLSSLTGNTAIEPEKGDKRFRDPVWTTNPAYHALMQSYLAWSNAITGWVDSLDAAPRDKLRAKLATSLITDGLAPTNAILTNPAAMQKTLEQGGKNIVSGLQHFISDMIQNGGLPSVVDKSKFEVGGNLGTTPGKVVYSEDHLELIQYTPKTAQVWSRPVFVVPPQINKFYIWDLAPDRSIVGNLLDQGHQVFIVSWRNPTEAEADWDLDSYVAALDRATEVACEISGSPDLNVVGACSGGITSALLVALWASRGSDRAASLTLFVAILDVAGAKDTSMGLFANFETLELARMFSQSKGVLEGKDLERAFAWLRPNDLIWSYWVNNYLMGKEPSAFDILYWNADTTNLPAALHGDLLGMLESGGFTGETGPTIDGQALTLKQITCDAYIMGGETDHITPWDGTYLTRNGLGGDSTFVLSQSGHIQSLINPPGNPKARYQTNDGDHDSPESFLAGAETHEGTWWPHGVAWLDERGGRKVTAKKTLGSRKHKAISDAPGTYVRAAS</sequence>
<accession>A0A2K9F1J4</accession>
<evidence type="ECO:0000256" key="1">
    <source>
        <dbReference type="ARBA" id="ARBA00022679"/>
    </source>
</evidence>
<dbReference type="RefSeq" id="WP_101459674.1">
    <property type="nucleotide sequence ID" value="NZ_CP025408.1"/>
</dbReference>
<dbReference type="OrthoDB" id="7208816at2"/>
<organism evidence="5 6">
    <name type="scientific">Paracoccus tegillarcae</name>
    <dbReference type="NCBI Taxonomy" id="1529068"/>
    <lineage>
        <taxon>Bacteria</taxon>
        <taxon>Pseudomonadati</taxon>
        <taxon>Pseudomonadota</taxon>
        <taxon>Alphaproteobacteria</taxon>
        <taxon>Rhodobacterales</taxon>
        <taxon>Paracoccaceae</taxon>
        <taxon>Paracoccus</taxon>
    </lineage>
</organism>
<dbReference type="Gene3D" id="3.40.50.1820">
    <property type="entry name" value="alpha/beta hydrolase"/>
    <property type="match status" value="1"/>
</dbReference>
<evidence type="ECO:0000256" key="3">
    <source>
        <dbReference type="SAM" id="MobiDB-lite"/>
    </source>
</evidence>
<evidence type="ECO:0000256" key="2">
    <source>
        <dbReference type="ARBA" id="ARBA00023315"/>
    </source>
</evidence>
<evidence type="ECO:0000313" key="6">
    <source>
        <dbReference type="Proteomes" id="UP000233742"/>
    </source>
</evidence>
<dbReference type="Pfam" id="PF07167">
    <property type="entry name" value="PhaC_N"/>
    <property type="match status" value="1"/>
</dbReference>
<keyword evidence="2" id="KW-0012">Acyltransferase</keyword>
<gene>
    <name evidence="5" type="ORF">CUV01_05975</name>
</gene>
<dbReference type="GO" id="GO:0016746">
    <property type="term" value="F:acyltransferase activity"/>
    <property type="evidence" value="ECO:0007669"/>
    <property type="project" value="UniProtKB-KW"/>
</dbReference>
<keyword evidence="6" id="KW-1185">Reference proteome</keyword>
<dbReference type="InterPro" id="IPR010941">
    <property type="entry name" value="PhaC_N"/>
</dbReference>
<proteinExistence type="predicted"/>
<dbReference type="InterPro" id="IPR051321">
    <property type="entry name" value="PHA/PHB_synthase"/>
</dbReference>
<dbReference type="GO" id="GO:0042619">
    <property type="term" value="P:poly-hydroxybutyrate biosynthetic process"/>
    <property type="evidence" value="ECO:0007669"/>
    <property type="project" value="InterPro"/>
</dbReference>
<feature type="region of interest" description="Disordered" evidence="3">
    <location>
        <begin position="520"/>
        <end position="544"/>
    </location>
</feature>
<feature type="region of interest" description="Disordered" evidence="3">
    <location>
        <begin position="469"/>
        <end position="492"/>
    </location>
</feature>
<dbReference type="AlphaFoldDB" id="A0A2K9F1J4"/>
<dbReference type="Proteomes" id="UP000233742">
    <property type="component" value="Chromosome"/>
</dbReference>
<reference evidence="5 6" key="1">
    <citation type="submission" date="2017-12" db="EMBL/GenBank/DDBJ databases">
        <authorList>
            <person name="Hurst M.R.H."/>
        </authorList>
    </citation>
    <scope>NUCLEOTIDE SEQUENCE [LARGE SCALE GENOMIC DNA]</scope>
    <source>
        <strain evidence="5 6">BM15</strain>
    </source>
</reference>
<protein>
    <submittedName>
        <fullName evidence="5">Class II poly(R)-hydroxyalkanoic acid synthase</fullName>
    </submittedName>
</protein>
<feature type="compositionally biased region" description="Basic residues" evidence="3">
    <location>
        <begin position="520"/>
        <end position="530"/>
    </location>
</feature>
<keyword evidence="1" id="KW-0808">Transferase</keyword>
<dbReference type="InterPro" id="IPR029058">
    <property type="entry name" value="AB_hydrolase_fold"/>
</dbReference>
<dbReference type="PANTHER" id="PTHR36837">
    <property type="entry name" value="POLY(3-HYDROXYALKANOATE) POLYMERASE SUBUNIT PHAC"/>
    <property type="match status" value="1"/>
</dbReference>
<evidence type="ECO:0000259" key="4">
    <source>
        <dbReference type="Pfam" id="PF07167"/>
    </source>
</evidence>
<dbReference type="EMBL" id="CP025408">
    <property type="protein sequence ID" value="AUH33001.1"/>
    <property type="molecule type" value="Genomic_DNA"/>
</dbReference>
<dbReference type="KEGG" id="paro:CUV01_05975"/>
<name>A0A2K9F1J4_9RHOB</name>
<dbReference type="PANTHER" id="PTHR36837:SF5">
    <property type="entry name" value="POLY-3-HYDROXYBUTYRATE SYNTHASE"/>
    <property type="match status" value="1"/>
</dbReference>
<evidence type="ECO:0000313" key="5">
    <source>
        <dbReference type="EMBL" id="AUH33001.1"/>
    </source>
</evidence>